<protein>
    <recommendedName>
        <fullName evidence="11">G-protein coupled receptors family 1 profile domain-containing protein</fullName>
    </recommendedName>
</protein>
<sequence length="595" mass="69240">MNNSSSQGQQTPGSMKITELIAWSSAFGLVDIVILVGNVLTLIVFSTNKKLLRMRANYFLINLALADMMVGTFAIPMHLYHFIAAWYKGNGVWQLYSGKIYKVVDVFVGCASIFTLTIIALERAFSVCLPHVHRHVKNKVYYVLLGLTWLLSILVSCLRFLFEENLLSLQFFFYFMLVFFAIALSIICISYVVIWFRMKFRFARKDSNKRSGEQDKRLAVMLFTVTVVFVFTWMPFQIINIVTFFCKPCRNMPYEAAYFTKFLHYGNSCVNPIIYSFLVPEFRKTCFKVPNHLFGSSSKHHDQQLFLTRATDTWIQRARLIAWSSAFGLVDIVILVGNVLTLIVFSTNKKLLRMRANYFLINLALADMMVGTFAIPMYLYHFIAAWYKGDSVWQLYSGKIYTVVDVFVGCASIFTLTIIALERAFSVCLPHVHRHVRSRVYYVLLGLIWLLSTLVSCLRFLYEENLLSLQFFFYFLLVFFAIALSIICISYVVIWFRMKFRFARKDSSKRSGEQDKRLAVMLFTVTVVFVLTWMPFQIINIVTFFCEPCRNMPNELAYFTKFLHYGNSCVNPIIYSFLVPEFRKTVIKIIRKLRT</sequence>
<keyword evidence="6 10" id="KW-0472">Membrane</keyword>
<dbReference type="AlphaFoldDB" id="A0A9W9Z6Q7"/>
<comment type="subcellular location">
    <subcellularLocation>
        <location evidence="1">Cell membrane</location>
        <topology evidence="1">Multi-pass membrane protein</topology>
    </subcellularLocation>
</comment>
<keyword evidence="8" id="KW-0325">Glycoprotein</keyword>
<evidence type="ECO:0000256" key="5">
    <source>
        <dbReference type="ARBA" id="ARBA00023040"/>
    </source>
</evidence>
<keyword evidence="2" id="KW-1003">Cell membrane</keyword>
<dbReference type="PANTHER" id="PTHR24246">
    <property type="entry name" value="OLFACTORY RECEPTOR AND ADENOSINE RECEPTOR"/>
    <property type="match status" value="1"/>
</dbReference>
<keyword evidence="9" id="KW-0807">Transducer</keyword>
<feature type="transmembrane region" description="Helical" evidence="10">
    <location>
        <begin position="20"/>
        <end position="45"/>
    </location>
</feature>
<feature type="domain" description="G-protein coupled receptors family 1 profile" evidence="11">
    <location>
        <begin position="337"/>
        <end position="575"/>
    </location>
</feature>
<evidence type="ECO:0000256" key="6">
    <source>
        <dbReference type="ARBA" id="ARBA00023136"/>
    </source>
</evidence>
<evidence type="ECO:0000256" key="4">
    <source>
        <dbReference type="ARBA" id="ARBA00022989"/>
    </source>
</evidence>
<evidence type="ECO:0000256" key="2">
    <source>
        <dbReference type="ARBA" id="ARBA00022475"/>
    </source>
</evidence>
<dbReference type="OrthoDB" id="10071887at2759"/>
<evidence type="ECO:0000256" key="1">
    <source>
        <dbReference type="ARBA" id="ARBA00004651"/>
    </source>
</evidence>
<reference evidence="12" key="1">
    <citation type="submission" date="2023-01" db="EMBL/GenBank/DDBJ databases">
        <title>Genome assembly of the deep-sea coral Lophelia pertusa.</title>
        <authorList>
            <person name="Herrera S."/>
            <person name="Cordes E."/>
        </authorList>
    </citation>
    <scope>NUCLEOTIDE SEQUENCE</scope>
    <source>
        <strain evidence="12">USNM1676648</strain>
        <tissue evidence="12">Polyp</tissue>
    </source>
</reference>
<dbReference type="GO" id="GO:0004930">
    <property type="term" value="F:G protein-coupled receptor activity"/>
    <property type="evidence" value="ECO:0007669"/>
    <property type="project" value="UniProtKB-KW"/>
</dbReference>
<keyword evidence="3 10" id="KW-0812">Transmembrane</keyword>
<feature type="transmembrane region" description="Helical" evidence="10">
    <location>
        <begin position="357"/>
        <end position="380"/>
    </location>
</feature>
<dbReference type="PRINTS" id="PR00237">
    <property type="entry name" value="GPCRRHODOPSN"/>
</dbReference>
<feature type="domain" description="G-protein coupled receptors family 1 profile" evidence="11">
    <location>
        <begin position="37"/>
        <end position="275"/>
    </location>
</feature>
<accession>A0A9W9Z6Q7</accession>
<feature type="transmembrane region" description="Helical" evidence="10">
    <location>
        <begin position="100"/>
        <end position="121"/>
    </location>
</feature>
<evidence type="ECO:0000259" key="11">
    <source>
        <dbReference type="PROSITE" id="PS50262"/>
    </source>
</evidence>
<organism evidence="12 13">
    <name type="scientific">Desmophyllum pertusum</name>
    <dbReference type="NCBI Taxonomy" id="174260"/>
    <lineage>
        <taxon>Eukaryota</taxon>
        <taxon>Metazoa</taxon>
        <taxon>Cnidaria</taxon>
        <taxon>Anthozoa</taxon>
        <taxon>Hexacorallia</taxon>
        <taxon>Scleractinia</taxon>
        <taxon>Caryophylliina</taxon>
        <taxon>Caryophylliidae</taxon>
        <taxon>Desmophyllum</taxon>
    </lineage>
</organism>
<feature type="transmembrane region" description="Helical" evidence="10">
    <location>
        <begin position="400"/>
        <end position="421"/>
    </location>
</feature>
<dbReference type="PANTHER" id="PTHR24246:SF27">
    <property type="entry name" value="ADENOSINE RECEPTOR, ISOFORM A"/>
    <property type="match status" value="1"/>
</dbReference>
<comment type="caution">
    <text evidence="12">The sequence shown here is derived from an EMBL/GenBank/DDBJ whole genome shotgun (WGS) entry which is preliminary data.</text>
</comment>
<dbReference type="GO" id="GO:0005886">
    <property type="term" value="C:plasma membrane"/>
    <property type="evidence" value="ECO:0007669"/>
    <property type="project" value="UniProtKB-SubCell"/>
</dbReference>
<gene>
    <name evidence="12" type="ORF">OS493_038179</name>
</gene>
<evidence type="ECO:0000256" key="3">
    <source>
        <dbReference type="ARBA" id="ARBA00022692"/>
    </source>
</evidence>
<dbReference type="InterPro" id="IPR017452">
    <property type="entry name" value="GPCR_Rhodpsn_7TM"/>
</dbReference>
<dbReference type="SMART" id="SM01381">
    <property type="entry name" value="7TM_GPCR_Srsx"/>
    <property type="match status" value="1"/>
</dbReference>
<feature type="transmembrane region" description="Helical" evidence="10">
    <location>
        <begin position="174"/>
        <end position="197"/>
    </location>
</feature>
<evidence type="ECO:0000256" key="10">
    <source>
        <dbReference type="SAM" id="Phobius"/>
    </source>
</evidence>
<dbReference type="Proteomes" id="UP001163046">
    <property type="component" value="Unassembled WGS sequence"/>
</dbReference>
<feature type="transmembrane region" description="Helical" evidence="10">
    <location>
        <begin position="474"/>
        <end position="496"/>
    </location>
</feature>
<dbReference type="InterPro" id="IPR000276">
    <property type="entry name" value="GPCR_Rhodpsn"/>
</dbReference>
<evidence type="ECO:0000256" key="7">
    <source>
        <dbReference type="ARBA" id="ARBA00023170"/>
    </source>
</evidence>
<keyword evidence="4 10" id="KW-1133">Transmembrane helix</keyword>
<dbReference type="Gene3D" id="1.20.1070.10">
    <property type="entry name" value="Rhodopsin 7-helix transmembrane proteins"/>
    <property type="match status" value="2"/>
</dbReference>
<dbReference type="PROSITE" id="PS50262">
    <property type="entry name" value="G_PROTEIN_RECEP_F1_2"/>
    <property type="match status" value="2"/>
</dbReference>
<evidence type="ECO:0000313" key="13">
    <source>
        <dbReference type="Proteomes" id="UP001163046"/>
    </source>
</evidence>
<feature type="transmembrane region" description="Helical" evidence="10">
    <location>
        <begin position="141"/>
        <end position="162"/>
    </location>
</feature>
<feature type="transmembrane region" description="Helical" evidence="10">
    <location>
        <begin position="517"/>
        <end position="536"/>
    </location>
</feature>
<evidence type="ECO:0000256" key="8">
    <source>
        <dbReference type="ARBA" id="ARBA00023180"/>
    </source>
</evidence>
<keyword evidence="5" id="KW-0297">G-protein coupled receptor</keyword>
<proteinExistence type="predicted"/>
<keyword evidence="7" id="KW-0675">Receptor</keyword>
<dbReference type="EMBL" id="MU826437">
    <property type="protein sequence ID" value="KAJ7375895.1"/>
    <property type="molecule type" value="Genomic_DNA"/>
</dbReference>
<feature type="transmembrane region" description="Helical" evidence="10">
    <location>
        <begin position="218"/>
        <end position="245"/>
    </location>
</feature>
<feature type="transmembrane region" description="Helical" evidence="10">
    <location>
        <begin position="441"/>
        <end position="462"/>
    </location>
</feature>
<evidence type="ECO:0000256" key="9">
    <source>
        <dbReference type="ARBA" id="ARBA00023224"/>
    </source>
</evidence>
<keyword evidence="13" id="KW-1185">Reference proteome</keyword>
<dbReference type="SUPFAM" id="SSF81321">
    <property type="entry name" value="Family A G protein-coupled receptor-like"/>
    <property type="match status" value="2"/>
</dbReference>
<dbReference type="Pfam" id="PF00001">
    <property type="entry name" value="7tm_1"/>
    <property type="match status" value="2"/>
</dbReference>
<evidence type="ECO:0000313" key="12">
    <source>
        <dbReference type="EMBL" id="KAJ7375895.1"/>
    </source>
</evidence>
<name>A0A9W9Z6Q7_9CNID</name>
<feature type="transmembrane region" description="Helical" evidence="10">
    <location>
        <begin position="57"/>
        <end position="80"/>
    </location>
</feature>
<feature type="transmembrane region" description="Helical" evidence="10">
    <location>
        <begin position="320"/>
        <end position="345"/>
    </location>
</feature>